<comment type="caution">
    <text evidence="1">The sequence shown here is derived from an EMBL/GenBank/DDBJ whole genome shotgun (WGS) entry which is preliminary data.</text>
</comment>
<feature type="non-terminal residue" evidence="1">
    <location>
        <position position="1"/>
    </location>
</feature>
<dbReference type="AlphaFoldDB" id="A0A6I3U721"/>
<gene>
    <name evidence="1" type="ORF">GM543_15080</name>
</gene>
<reference evidence="1 2" key="1">
    <citation type="submission" date="2019-11" db="EMBL/GenBank/DDBJ databases">
        <title>Growth characteristics of pneumococcus vary with the chemical composition of the capsule and with environmental conditions.</title>
        <authorList>
            <person name="Tothpal A."/>
            <person name="Desobry K."/>
            <person name="Joshi S."/>
            <person name="Wyllie A.L."/>
            <person name="Weinberger D.M."/>
        </authorList>
    </citation>
    <scope>NUCLEOTIDE SEQUENCE [LARGE SCALE GENOMIC DNA]</scope>
    <source>
        <strain evidence="2">pnumococcus35B</strain>
    </source>
</reference>
<name>A0A6I3U721_STREE</name>
<proteinExistence type="predicted"/>
<dbReference type="EMBL" id="WNHX01001144">
    <property type="protein sequence ID" value="MTV88773.1"/>
    <property type="molecule type" value="Genomic_DNA"/>
</dbReference>
<accession>A0A6I3U721</accession>
<sequence length="81" mass="9675">PERLYEGYLQRLDQLQLRLKQSLRTRISDNKQLVQARTHRLVQLSPVTKIQRYQDRLGQLDKLLRSQMALVYDAKVAEVKR</sequence>
<feature type="non-terminal residue" evidence="1">
    <location>
        <position position="81"/>
    </location>
</feature>
<dbReference type="Proteomes" id="UP000469505">
    <property type="component" value="Unassembled WGS sequence"/>
</dbReference>
<evidence type="ECO:0000313" key="2">
    <source>
        <dbReference type="Proteomes" id="UP000469505"/>
    </source>
</evidence>
<evidence type="ECO:0000313" key="1">
    <source>
        <dbReference type="EMBL" id="MTV88773.1"/>
    </source>
</evidence>
<protein>
    <submittedName>
        <fullName evidence="1">Exodeoxyribonuclease VII large subunit</fullName>
    </submittedName>
</protein>
<organism evidence="1 2">
    <name type="scientific">Streptococcus pneumoniae</name>
    <dbReference type="NCBI Taxonomy" id="1313"/>
    <lineage>
        <taxon>Bacteria</taxon>
        <taxon>Bacillati</taxon>
        <taxon>Bacillota</taxon>
        <taxon>Bacilli</taxon>
        <taxon>Lactobacillales</taxon>
        <taxon>Streptococcaceae</taxon>
        <taxon>Streptococcus</taxon>
    </lineage>
</organism>